<evidence type="ECO:0000313" key="2">
    <source>
        <dbReference type="EMBL" id="GLI69349.1"/>
    </source>
</evidence>
<protein>
    <submittedName>
        <fullName evidence="2">Uncharacterized protein</fullName>
    </submittedName>
</protein>
<dbReference type="EMBL" id="BSDZ01000086">
    <property type="protein sequence ID" value="GLI69349.1"/>
    <property type="molecule type" value="Genomic_DNA"/>
</dbReference>
<sequence length="169" mass="18268">MRMLPWSYLSNSRSVPWLGSWVVQQVLEVPETTVVATSPSHRAAATAAIAAPAPNASKERPPRSGASPRQRVLRGAAAGGMWSGWTCATRAALICGSAVREDGETDGAETGKHPLWNVAQDKLFDRDWGIRQLLAILAGLSVADCGRFIAWDGRDLPWVTCLTRAKHTH</sequence>
<feature type="region of interest" description="Disordered" evidence="1">
    <location>
        <begin position="49"/>
        <end position="71"/>
    </location>
</feature>
<organism evidence="2 3">
    <name type="scientific">Volvox africanus</name>
    <dbReference type="NCBI Taxonomy" id="51714"/>
    <lineage>
        <taxon>Eukaryota</taxon>
        <taxon>Viridiplantae</taxon>
        <taxon>Chlorophyta</taxon>
        <taxon>core chlorophytes</taxon>
        <taxon>Chlorophyceae</taxon>
        <taxon>CS clade</taxon>
        <taxon>Chlamydomonadales</taxon>
        <taxon>Volvocaceae</taxon>
        <taxon>Volvox</taxon>
    </lineage>
</organism>
<keyword evidence="3" id="KW-1185">Reference proteome</keyword>
<evidence type="ECO:0000256" key="1">
    <source>
        <dbReference type="SAM" id="MobiDB-lite"/>
    </source>
</evidence>
<gene>
    <name evidence="2" type="ORF">VaNZ11_013904</name>
</gene>
<evidence type="ECO:0000313" key="3">
    <source>
        <dbReference type="Proteomes" id="UP001165090"/>
    </source>
</evidence>
<accession>A0ABQ5SIU1</accession>
<comment type="caution">
    <text evidence="2">The sequence shown here is derived from an EMBL/GenBank/DDBJ whole genome shotgun (WGS) entry which is preliminary data.</text>
</comment>
<reference evidence="2 3" key="1">
    <citation type="journal article" date="2023" name="IScience">
        <title>Expanded male sex-determining region conserved during the evolution of homothallism in the green alga Volvox.</title>
        <authorList>
            <person name="Yamamoto K."/>
            <person name="Matsuzaki R."/>
            <person name="Mahakham W."/>
            <person name="Heman W."/>
            <person name="Sekimoto H."/>
            <person name="Kawachi M."/>
            <person name="Minakuchi Y."/>
            <person name="Toyoda A."/>
            <person name="Nozaki H."/>
        </authorList>
    </citation>
    <scope>NUCLEOTIDE SEQUENCE [LARGE SCALE GENOMIC DNA]</scope>
    <source>
        <strain evidence="2 3">NIES-4468</strain>
    </source>
</reference>
<proteinExistence type="predicted"/>
<dbReference type="Proteomes" id="UP001165090">
    <property type="component" value="Unassembled WGS sequence"/>
</dbReference>
<name>A0ABQ5SIU1_9CHLO</name>